<dbReference type="EMBL" id="JBGOOT010000018">
    <property type="protein sequence ID" value="MEZ8196648.1"/>
    <property type="molecule type" value="Genomic_DNA"/>
</dbReference>
<dbReference type="Proteomes" id="UP001569153">
    <property type="component" value="Unassembled WGS sequence"/>
</dbReference>
<dbReference type="InterPro" id="IPR039262">
    <property type="entry name" value="DTWD2/TAPT"/>
</dbReference>
<keyword evidence="3" id="KW-0949">S-adenosyl-L-methionine</keyword>
<sequence length="212" mass="24121">MTKTTPCPHCGFQHQCICNDIPNIHSSLPIALLMHENELSRDTNTGRLLLQTLPECSQHVWVRKEQPEALLNRIKIQGLQPYLLFPNEHSVDVTTLHDTTAAQRSAESDTSSQHQAIKPLFIILDGTWQEAKKMLRRSPWLKALPHVHLSSTASSRYQLRRNQDDGHLCTCEVAIELLSQLGETSSSIQLSQYFDHYMAMFKADKCGHLLKK</sequence>
<reference evidence="6 7" key="1">
    <citation type="submission" date="2024-06" db="EMBL/GenBank/DDBJ databases">
        <authorList>
            <person name="Steensen K."/>
            <person name="Seneca J."/>
            <person name="Bartlau N."/>
            <person name="Yu A.X."/>
            <person name="Polz M.F."/>
        </authorList>
    </citation>
    <scope>NUCLEOTIDE SEQUENCE [LARGE SCALE GENOMIC DNA]</scope>
    <source>
        <strain evidence="6 7">FF146</strain>
    </source>
</reference>
<keyword evidence="7" id="KW-1185">Reference proteome</keyword>
<accession>A0ABV4MAV2</accession>
<feature type="domain" description="DTW" evidence="5">
    <location>
        <begin position="3"/>
        <end position="206"/>
    </location>
</feature>
<evidence type="ECO:0000259" key="5">
    <source>
        <dbReference type="SMART" id="SM01144"/>
    </source>
</evidence>
<gene>
    <name evidence="6" type="ORF">ACED38_17360</name>
</gene>
<evidence type="ECO:0000256" key="3">
    <source>
        <dbReference type="ARBA" id="ARBA00022691"/>
    </source>
</evidence>
<dbReference type="SMART" id="SM01144">
    <property type="entry name" value="DTW"/>
    <property type="match status" value="1"/>
</dbReference>
<evidence type="ECO:0000313" key="7">
    <source>
        <dbReference type="Proteomes" id="UP001569153"/>
    </source>
</evidence>
<dbReference type="PANTHER" id="PTHR21392:SF1">
    <property type="entry name" value="TRNA-URIDINE AMINOCARBOXYPROPYLTRANSFERASE"/>
    <property type="match status" value="1"/>
</dbReference>
<evidence type="ECO:0000256" key="1">
    <source>
        <dbReference type="ARBA" id="ARBA00012386"/>
    </source>
</evidence>
<dbReference type="GO" id="GO:0016432">
    <property type="term" value="F:tRNA-uridine aminocarboxypropyltransferase activity"/>
    <property type="evidence" value="ECO:0007669"/>
    <property type="project" value="UniProtKB-EC"/>
</dbReference>
<organism evidence="6 7">
    <name type="scientific">Vibrio cortegadensis</name>
    <dbReference type="NCBI Taxonomy" id="1328770"/>
    <lineage>
        <taxon>Bacteria</taxon>
        <taxon>Pseudomonadati</taxon>
        <taxon>Pseudomonadota</taxon>
        <taxon>Gammaproteobacteria</taxon>
        <taxon>Vibrionales</taxon>
        <taxon>Vibrionaceae</taxon>
        <taxon>Vibrio</taxon>
    </lineage>
</organism>
<keyword evidence="2 6" id="KW-0808">Transferase</keyword>
<dbReference type="RefSeq" id="WP_371730985.1">
    <property type="nucleotide sequence ID" value="NZ_JBGOOT010000018.1"/>
</dbReference>
<protein>
    <recommendedName>
        <fullName evidence="1">tRNA-uridine aminocarboxypropyltransferase</fullName>
        <ecNumber evidence="1">2.5.1.25</ecNumber>
    </recommendedName>
</protein>
<proteinExistence type="predicted"/>
<dbReference type="PANTHER" id="PTHR21392">
    <property type="entry name" value="TRNA-URIDINE AMINOCARBOXYPROPYLTRANSFERASE 2"/>
    <property type="match status" value="1"/>
</dbReference>
<dbReference type="Pfam" id="PF03942">
    <property type="entry name" value="DTW"/>
    <property type="match status" value="1"/>
</dbReference>
<evidence type="ECO:0000256" key="2">
    <source>
        <dbReference type="ARBA" id="ARBA00022679"/>
    </source>
</evidence>
<dbReference type="EC" id="2.5.1.25" evidence="1"/>
<comment type="caution">
    <text evidence="6">The sequence shown here is derived from an EMBL/GenBank/DDBJ whole genome shotgun (WGS) entry which is preliminary data.</text>
</comment>
<keyword evidence="4" id="KW-0819">tRNA processing</keyword>
<dbReference type="InterPro" id="IPR005636">
    <property type="entry name" value="DTW"/>
</dbReference>
<name>A0ABV4MAV2_9VIBR</name>
<evidence type="ECO:0000313" key="6">
    <source>
        <dbReference type="EMBL" id="MEZ8196648.1"/>
    </source>
</evidence>
<evidence type="ECO:0000256" key="4">
    <source>
        <dbReference type="ARBA" id="ARBA00022694"/>
    </source>
</evidence>